<dbReference type="EMBL" id="CABIJS010000544">
    <property type="protein sequence ID" value="VUZ53018.1"/>
    <property type="molecule type" value="Genomic_DNA"/>
</dbReference>
<keyword evidence="3" id="KW-0813">Transport</keyword>
<dbReference type="Proteomes" id="UP000321570">
    <property type="component" value="Unassembled WGS sequence"/>
</dbReference>
<accession>A0A0R3SDV4</accession>
<dbReference type="STRING" id="6216.A0A0R3SDV4"/>
<evidence type="ECO:0000256" key="5">
    <source>
        <dbReference type="SAM" id="MobiDB-lite"/>
    </source>
</evidence>
<dbReference type="Proteomes" id="UP000274504">
    <property type="component" value="Unassembled WGS sequence"/>
</dbReference>
<evidence type="ECO:0000313" key="8">
    <source>
        <dbReference type="Proteomes" id="UP000274504"/>
    </source>
</evidence>
<dbReference type="PANTHER" id="PTHR12875:SF0">
    <property type="entry name" value="GOLGI TO ER TRAFFIC PROTEIN 4 HOMOLOG"/>
    <property type="match status" value="1"/>
</dbReference>
<dbReference type="InterPro" id="IPR011990">
    <property type="entry name" value="TPR-like_helical_dom_sf"/>
</dbReference>
<evidence type="ECO:0000313" key="9">
    <source>
        <dbReference type="Proteomes" id="UP000321570"/>
    </source>
</evidence>
<evidence type="ECO:0000313" key="7">
    <source>
        <dbReference type="EMBL" id="VUZ53018.1"/>
    </source>
</evidence>
<dbReference type="Gene3D" id="1.25.40.10">
    <property type="entry name" value="Tetratricopeptide repeat domain"/>
    <property type="match status" value="1"/>
</dbReference>
<dbReference type="FunFam" id="1.25.40.10:FF:000060">
    <property type="entry name" value="Golgi to ER traffic protein 4 homolog"/>
    <property type="match status" value="1"/>
</dbReference>
<dbReference type="GO" id="GO:0071818">
    <property type="term" value="C:BAT3 complex"/>
    <property type="evidence" value="ECO:0007669"/>
    <property type="project" value="TreeGrafter"/>
</dbReference>
<evidence type="ECO:0000313" key="10">
    <source>
        <dbReference type="WBParaSite" id="HDID_0000289701-mRNA-1"/>
    </source>
</evidence>
<evidence type="ECO:0000313" key="6">
    <source>
        <dbReference type="EMBL" id="VDL23616.1"/>
    </source>
</evidence>
<feature type="compositionally biased region" description="Polar residues" evidence="5">
    <location>
        <begin position="296"/>
        <end position="309"/>
    </location>
</feature>
<dbReference type="OrthoDB" id="10252405at2759"/>
<dbReference type="GO" id="GO:0045048">
    <property type="term" value="P:protein insertion into ER membrane"/>
    <property type="evidence" value="ECO:0007669"/>
    <property type="project" value="InterPro"/>
</dbReference>
<evidence type="ECO:0000256" key="1">
    <source>
        <dbReference type="ARBA" id="ARBA00004514"/>
    </source>
</evidence>
<dbReference type="EMBL" id="UYSG01000782">
    <property type="protein sequence ID" value="VDL23616.1"/>
    <property type="molecule type" value="Genomic_DNA"/>
</dbReference>
<dbReference type="InterPro" id="IPR007317">
    <property type="entry name" value="GET4"/>
</dbReference>
<comment type="subcellular location">
    <subcellularLocation>
        <location evidence="1">Cytoplasm</location>
        <location evidence="1">Cytosol</location>
    </subcellularLocation>
</comment>
<evidence type="ECO:0000256" key="2">
    <source>
        <dbReference type="ARBA" id="ARBA00005351"/>
    </source>
</evidence>
<comment type="similarity">
    <text evidence="2">Belongs to the GET4 family.</text>
</comment>
<evidence type="ECO:0000256" key="3">
    <source>
        <dbReference type="ARBA" id="ARBA00022448"/>
    </source>
</evidence>
<dbReference type="WBParaSite" id="HDID_0000289701-mRNA-1">
    <property type="protein sequence ID" value="HDID_0000289701-mRNA-1"/>
    <property type="gene ID" value="HDID_0000289701"/>
</dbReference>
<reference evidence="10" key="1">
    <citation type="submission" date="2017-02" db="UniProtKB">
        <authorList>
            <consortium name="WormBaseParasite"/>
        </authorList>
    </citation>
    <scope>IDENTIFICATION</scope>
</reference>
<name>A0A0R3SDV4_HYMDI</name>
<feature type="region of interest" description="Disordered" evidence="5">
    <location>
        <begin position="290"/>
        <end position="317"/>
    </location>
</feature>
<organism evidence="10">
    <name type="scientific">Hymenolepis diminuta</name>
    <name type="common">Rat tapeworm</name>
    <dbReference type="NCBI Taxonomy" id="6216"/>
    <lineage>
        <taxon>Eukaryota</taxon>
        <taxon>Metazoa</taxon>
        <taxon>Spiralia</taxon>
        <taxon>Lophotrochozoa</taxon>
        <taxon>Platyhelminthes</taxon>
        <taxon>Cestoda</taxon>
        <taxon>Eucestoda</taxon>
        <taxon>Cyclophyllidea</taxon>
        <taxon>Hymenolepididae</taxon>
        <taxon>Hymenolepis</taxon>
    </lineage>
</organism>
<reference evidence="7 9" key="3">
    <citation type="submission" date="2019-07" db="EMBL/GenBank/DDBJ databases">
        <authorList>
            <person name="Jastrzebski P J."/>
            <person name="Paukszto L."/>
            <person name="Jastrzebski P J."/>
        </authorList>
    </citation>
    <scope>NUCLEOTIDE SEQUENCE [LARGE SCALE GENOMIC DNA]</scope>
    <source>
        <strain evidence="7 9">WMS-il1</strain>
    </source>
</reference>
<reference evidence="6 8" key="2">
    <citation type="submission" date="2018-11" db="EMBL/GenBank/DDBJ databases">
        <authorList>
            <consortium name="Pathogen Informatics"/>
        </authorList>
    </citation>
    <scope>NUCLEOTIDE SEQUENCE [LARGE SCALE GENOMIC DNA]</scope>
</reference>
<dbReference type="Pfam" id="PF04190">
    <property type="entry name" value="GET4"/>
    <property type="match status" value="1"/>
</dbReference>
<keyword evidence="4" id="KW-0963">Cytoplasm</keyword>
<proteinExistence type="inferred from homology"/>
<dbReference type="AlphaFoldDB" id="A0A0R3SDV4"/>
<keyword evidence="9" id="KW-1185">Reference proteome</keyword>
<sequence length="317" mass="36208">MKSRLKQRIQAAKDEKRFYEAHQLYKSAYYRSSLHKTDADVLEDLLDGVKFFLDNQQWECGSDLACICVDVIVKNQKPITDSLLKCLCQFTAAMPSTCTDRLKFITKCLSLLKRDKVKLSAFNEFLGRQLLKEGALSQARNRIMLAGDGYKVGRFLIEFHQLHGLFSEIDLFVTQAVLQFLCAKKAAVAALTFYTYTRNHPKLEAGPPFSHFPLLNFVWLLMLAIDRKLGYDVLSFLCNQYRSQLMRDPTYAEYIDKISQLYFGVRKQNDPFNGLMSNIMRIFGDESSGELISDESPASRSGQSTSSPISMLFDDID</sequence>
<evidence type="ECO:0000256" key="4">
    <source>
        <dbReference type="ARBA" id="ARBA00022490"/>
    </source>
</evidence>
<protein>
    <submittedName>
        <fullName evidence="10">Golgi to er traffic protein 4</fullName>
    </submittedName>
</protein>
<dbReference type="PANTHER" id="PTHR12875">
    <property type="entry name" value="GOLGI TO ER TRAFFIC PROTEIN 4 HOMOLOG"/>
    <property type="match status" value="1"/>
</dbReference>
<gene>
    <name evidence="6" type="ORF">HDID_LOCUS2895</name>
    <name evidence="7" type="ORF">WMSIL1_LOCUS11405</name>
</gene>